<organism evidence="1 2">
    <name type="scientific">Lentzea kristufekii</name>
    <dbReference type="NCBI Taxonomy" id="3095430"/>
    <lineage>
        <taxon>Bacteria</taxon>
        <taxon>Bacillati</taxon>
        <taxon>Actinomycetota</taxon>
        <taxon>Actinomycetes</taxon>
        <taxon>Pseudonocardiales</taxon>
        <taxon>Pseudonocardiaceae</taxon>
        <taxon>Lentzea</taxon>
    </lineage>
</organism>
<proteinExistence type="predicted"/>
<gene>
    <name evidence="1" type="ORF">SK571_28275</name>
</gene>
<accession>A0ABU4TY96</accession>
<evidence type="ECO:0000313" key="1">
    <source>
        <dbReference type="EMBL" id="MDX8053288.1"/>
    </source>
</evidence>
<evidence type="ECO:0000313" key="2">
    <source>
        <dbReference type="Proteomes" id="UP001271792"/>
    </source>
</evidence>
<dbReference type="Proteomes" id="UP001271792">
    <property type="component" value="Unassembled WGS sequence"/>
</dbReference>
<comment type="caution">
    <text evidence="1">The sequence shown here is derived from an EMBL/GenBank/DDBJ whole genome shotgun (WGS) entry which is preliminary data.</text>
</comment>
<dbReference type="EMBL" id="JAXAVV010000015">
    <property type="protein sequence ID" value="MDX8053288.1"/>
    <property type="molecule type" value="Genomic_DNA"/>
</dbReference>
<name>A0ABU4TY96_9PSEU</name>
<evidence type="ECO:0008006" key="3">
    <source>
        <dbReference type="Google" id="ProtNLM"/>
    </source>
</evidence>
<keyword evidence="2" id="KW-1185">Reference proteome</keyword>
<protein>
    <recommendedName>
        <fullName evidence="3">DinB superfamily protein</fullName>
    </recommendedName>
</protein>
<dbReference type="RefSeq" id="WP_319987114.1">
    <property type="nucleotide sequence ID" value="NZ_JAXAVV010000015.1"/>
</dbReference>
<reference evidence="1 2" key="1">
    <citation type="submission" date="2023-11" db="EMBL/GenBank/DDBJ databases">
        <title>Lentzea sokolovensis, sp. nov., Lentzea kristufkii, sp. nov., and Lentzea miocenensis, sp. nov., rare actinobacteria from Sokolov Coal Basin, Miocene lacustrine sediment, Czech Republic.</title>
        <authorList>
            <person name="Lara A."/>
            <person name="Kotroba L."/>
            <person name="Nouioui I."/>
            <person name="Neumann-Schaal M."/>
            <person name="Mast Y."/>
            <person name="Chronakova A."/>
        </authorList>
    </citation>
    <scope>NUCLEOTIDE SEQUENCE [LARGE SCALE GENOMIC DNA]</scope>
    <source>
        <strain evidence="1 2">BCCO 10_0798</strain>
    </source>
</reference>
<sequence length="163" mass="17179">MDTTALRSAYKKFLDVAAAPDLGEAADGDWNADQVLAHVLSVDAATAAVALGVASGARPTFDNRICLDRWNLDRIIAEHSGRAGLISHVRHQAAVLCDIADQLSEQAAAVLVPSFLMSDDEVVLDQPVALADLVNGLAGNHVPVHTRQLADLRPQASLSDGPE</sequence>